<dbReference type="InterPro" id="IPR045210">
    <property type="entry name" value="RING-Ubox_PUB"/>
</dbReference>
<evidence type="ECO:0000256" key="3">
    <source>
        <dbReference type="ARBA" id="ARBA00022679"/>
    </source>
</evidence>
<dbReference type="InterPro" id="IPR016024">
    <property type="entry name" value="ARM-type_fold"/>
</dbReference>
<dbReference type="InterPro" id="IPR045185">
    <property type="entry name" value="PUB22/23/24-like"/>
</dbReference>
<dbReference type="EMBL" id="LFYR01001090">
    <property type="protein sequence ID" value="KMZ64886.1"/>
    <property type="molecule type" value="Genomic_DNA"/>
</dbReference>
<dbReference type="InterPro" id="IPR011989">
    <property type="entry name" value="ARM-like"/>
</dbReference>
<dbReference type="AlphaFoldDB" id="A0A0K9P777"/>
<reference evidence="8" key="1">
    <citation type="journal article" date="2016" name="Nature">
        <title>The genome of the seagrass Zostera marina reveals angiosperm adaptation to the sea.</title>
        <authorList>
            <person name="Olsen J.L."/>
            <person name="Rouze P."/>
            <person name="Verhelst B."/>
            <person name="Lin Y.-C."/>
            <person name="Bayer T."/>
            <person name="Collen J."/>
            <person name="Dattolo E."/>
            <person name="De Paoli E."/>
            <person name="Dittami S."/>
            <person name="Maumus F."/>
            <person name="Michel G."/>
            <person name="Kersting A."/>
            <person name="Lauritano C."/>
            <person name="Lohaus R."/>
            <person name="Toepel M."/>
            <person name="Tonon T."/>
            <person name="Vanneste K."/>
            <person name="Amirebrahimi M."/>
            <person name="Brakel J."/>
            <person name="Bostroem C."/>
            <person name="Chovatia M."/>
            <person name="Grimwood J."/>
            <person name="Jenkins J.W."/>
            <person name="Jueterbock A."/>
            <person name="Mraz A."/>
            <person name="Stam W.T."/>
            <person name="Tice H."/>
            <person name="Bornberg-Bauer E."/>
            <person name="Green P.J."/>
            <person name="Pearson G.A."/>
            <person name="Procaccini G."/>
            <person name="Duarte C.M."/>
            <person name="Schmutz J."/>
            <person name="Reusch T.B.H."/>
            <person name="Van de Peer Y."/>
        </authorList>
    </citation>
    <scope>NUCLEOTIDE SEQUENCE [LARGE SCALE GENOMIC DNA]</scope>
    <source>
        <strain evidence="8">cv. Finnish</strain>
    </source>
</reference>
<name>A0A0K9P777_ZOSMR</name>
<evidence type="ECO:0000256" key="5">
    <source>
        <dbReference type="RuleBase" id="RU369093"/>
    </source>
</evidence>
<dbReference type="GO" id="GO:0016567">
    <property type="term" value="P:protein ubiquitination"/>
    <property type="evidence" value="ECO:0007669"/>
    <property type="project" value="UniProtKB-UniRule"/>
</dbReference>
<protein>
    <recommendedName>
        <fullName evidence="5 6">U-box domain-containing protein</fullName>
        <ecNumber evidence="5">2.3.2.27</ecNumber>
    </recommendedName>
    <alternativeName>
        <fullName evidence="5">RING-type E3 ubiquitin transferase PUB</fullName>
    </alternativeName>
</protein>
<dbReference type="CDD" id="cd16664">
    <property type="entry name" value="RING-Ubox_PUB"/>
    <property type="match status" value="1"/>
</dbReference>
<proteinExistence type="predicted"/>
<keyword evidence="8" id="KW-1185">Reference proteome</keyword>
<evidence type="ECO:0000259" key="6">
    <source>
        <dbReference type="PROSITE" id="PS51698"/>
    </source>
</evidence>
<dbReference type="SUPFAM" id="SSF57850">
    <property type="entry name" value="RING/U-box"/>
    <property type="match status" value="1"/>
</dbReference>
<dbReference type="InterPro" id="IPR058678">
    <property type="entry name" value="ARM_PUB"/>
</dbReference>
<dbReference type="Pfam" id="PF04564">
    <property type="entry name" value="U-box"/>
    <property type="match status" value="1"/>
</dbReference>
<evidence type="ECO:0000256" key="4">
    <source>
        <dbReference type="ARBA" id="ARBA00022786"/>
    </source>
</evidence>
<dbReference type="PROSITE" id="PS51698">
    <property type="entry name" value="U_BOX"/>
    <property type="match status" value="1"/>
</dbReference>
<dbReference type="Pfam" id="PF25598">
    <property type="entry name" value="ARM_PUB"/>
    <property type="match status" value="1"/>
</dbReference>
<keyword evidence="3 5" id="KW-0808">Transferase</keyword>
<dbReference type="FunFam" id="3.30.40.10:FF:000442">
    <property type="entry name" value="RING-type E3 ubiquitin transferase"/>
    <property type="match status" value="1"/>
</dbReference>
<dbReference type="SUPFAM" id="SSF48371">
    <property type="entry name" value="ARM repeat"/>
    <property type="match status" value="1"/>
</dbReference>
<comment type="function">
    <text evidence="5">Functions as an E3 ubiquitin ligase.</text>
</comment>
<accession>A0A0K9P777</accession>
<organism evidence="7 8">
    <name type="scientific">Zostera marina</name>
    <name type="common">Eelgrass</name>
    <dbReference type="NCBI Taxonomy" id="29655"/>
    <lineage>
        <taxon>Eukaryota</taxon>
        <taxon>Viridiplantae</taxon>
        <taxon>Streptophyta</taxon>
        <taxon>Embryophyta</taxon>
        <taxon>Tracheophyta</taxon>
        <taxon>Spermatophyta</taxon>
        <taxon>Magnoliopsida</taxon>
        <taxon>Liliopsida</taxon>
        <taxon>Zosteraceae</taxon>
        <taxon>Zostera</taxon>
    </lineage>
</organism>
<evidence type="ECO:0000256" key="2">
    <source>
        <dbReference type="ARBA" id="ARBA00004906"/>
    </source>
</evidence>
<gene>
    <name evidence="7" type="ORF">ZOSMA_345G00020</name>
</gene>
<dbReference type="Gene3D" id="1.25.10.10">
    <property type="entry name" value="Leucine-rich Repeat Variant"/>
    <property type="match status" value="2"/>
</dbReference>
<evidence type="ECO:0000256" key="1">
    <source>
        <dbReference type="ARBA" id="ARBA00000900"/>
    </source>
</evidence>
<dbReference type="EC" id="2.3.2.27" evidence="5"/>
<dbReference type="Gene3D" id="3.30.40.10">
    <property type="entry name" value="Zinc/RING finger domain, C3HC4 (zinc finger)"/>
    <property type="match status" value="1"/>
</dbReference>
<dbReference type="OrthoDB" id="10064100at2759"/>
<dbReference type="PANTHER" id="PTHR22849">
    <property type="entry name" value="WDSAM1 PROTEIN"/>
    <property type="match status" value="1"/>
</dbReference>
<dbReference type="SMART" id="SM00504">
    <property type="entry name" value="Ubox"/>
    <property type="match status" value="1"/>
</dbReference>
<dbReference type="PANTHER" id="PTHR22849:SF103">
    <property type="entry name" value="U-BOX DOMAIN-CONTAINING PROTEIN"/>
    <property type="match status" value="1"/>
</dbReference>
<evidence type="ECO:0000313" key="7">
    <source>
        <dbReference type="EMBL" id="KMZ64886.1"/>
    </source>
</evidence>
<dbReference type="STRING" id="29655.A0A0K9P777"/>
<keyword evidence="4 5" id="KW-0833">Ubl conjugation pathway</keyword>
<dbReference type="InterPro" id="IPR013083">
    <property type="entry name" value="Znf_RING/FYVE/PHD"/>
</dbReference>
<dbReference type="InterPro" id="IPR003613">
    <property type="entry name" value="Ubox_domain"/>
</dbReference>
<comment type="pathway">
    <text evidence="2 5">Protein modification; protein ubiquitination.</text>
</comment>
<dbReference type="Proteomes" id="UP000036987">
    <property type="component" value="Unassembled WGS sequence"/>
</dbReference>
<evidence type="ECO:0000313" key="8">
    <source>
        <dbReference type="Proteomes" id="UP000036987"/>
    </source>
</evidence>
<dbReference type="OMA" id="DESKFAI"/>
<dbReference type="GO" id="GO:0061630">
    <property type="term" value="F:ubiquitin protein ligase activity"/>
    <property type="evidence" value="ECO:0007669"/>
    <property type="project" value="UniProtKB-UniRule"/>
</dbReference>
<sequence>MMGIPHLFRCPISLDLFRDPVALSTGQTYDRRSIEKWFAAGNQTCPVTMQRLNDPTMVSNHSLRHFMDEWILSGTEPDDAGSRLNEEGESCLSSFSTLKRNLGSKNGSFLSKMEALKKIRILSVESDTGRDCLIELGFFPLVLELVFRSPHRQLQLVEVALDCVMSLSPVTHLDSFDILKEQSNISAMLDLLQHGNDNIKITLCGLIEIAATSGDVCVQIGQRTRVFHILNALLSWPISVSEASVKAIASLCSSELNRPIAIQEGVMDGAINYLSSTPSCWETSRAIATVEALAGEVEGRNALMRNSMGVKVLVKMVFRVSEKDDGGSEHAVGALLEVICGSKNAMSKAMNAGLLTQLLLLLQSQCGIRAKAKGRTLLKFLSSTLDQDF</sequence>
<feature type="domain" description="U-box" evidence="6">
    <location>
        <begin position="3"/>
        <end position="77"/>
    </location>
</feature>
<dbReference type="UniPathway" id="UPA00143"/>
<comment type="caution">
    <text evidence="7">The sequence shown here is derived from an EMBL/GenBank/DDBJ whole genome shotgun (WGS) entry which is preliminary data.</text>
</comment>
<comment type="catalytic activity">
    <reaction evidence="1 5">
        <text>S-ubiquitinyl-[E2 ubiquitin-conjugating enzyme]-L-cysteine + [acceptor protein]-L-lysine = [E2 ubiquitin-conjugating enzyme]-L-cysteine + N(6)-ubiquitinyl-[acceptor protein]-L-lysine.</text>
        <dbReference type="EC" id="2.3.2.27"/>
    </reaction>
</comment>